<dbReference type="OrthoDB" id="7847174at2"/>
<keyword evidence="2" id="KW-1185">Reference proteome</keyword>
<dbReference type="RefSeq" id="WP_115515651.1">
    <property type="nucleotide sequence ID" value="NZ_QRGO01000001.1"/>
</dbReference>
<sequence length="202" mass="22983">MALLDIFRRRPAVRDRDELADFIDRNAAFLIQKAIYEYSRARAGHYSKVLFKEPSFHAAVEVSRWRAYPLGLLMVTEVVYAVLCREGAHPAQDEFDGLESLVLSVFDRYPVPQALGPAEWEALRADLAQRLKQIALHPPKRAMDIPEPYAKPYFDLMPIHEKLRGRDLETTRNYLMVTLCNIHDELTKASGGLSFPALATAV</sequence>
<proteinExistence type="predicted"/>
<protein>
    <submittedName>
        <fullName evidence="1">Uncharacterized protein</fullName>
    </submittedName>
</protein>
<evidence type="ECO:0000313" key="1">
    <source>
        <dbReference type="EMBL" id="RDV03627.1"/>
    </source>
</evidence>
<name>A0A371B7Z1_9BRAD</name>
<comment type="caution">
    <text evidence="1">The sequence shown here is derived from an EMBL/GenBank/DDBJ whole genome shotgun (WGS) entry which is preliminary data.</text>
</comment>
<dbReference type="AlphaFoldDB" id="A0A371B7Z1"/>
<dbReference type="Proteomes" id="UP000263993">
    <property type="component" value="Unassembled WGS sequence"/>
</dbReference>
<gene>
    <name evidence="1" type="ORF">DXH78_02915</name>
</gene>
<accession>A0A371B7Z1</accession>
<dbReference type="EMBL" id="QRGO01000001">
    <property type="protein sequence ID" value="RDV03627.1"/>
    <property type="molecule type" value="Genomic_DNA"/>
</dbReference>
<evidence type="ECO:0000313" key="2">
    <source>
        <dbReference type="Proteomes" id="UP000263993"/>
    </source>
</evidence>
<reference evidence="2" key="1">
    <citation type="submission" date="2018-08" db="EMBL/GenBank/DDBJ databases">
        <authorList>
            <person name="Kim S.-J."/>
            <person name="Jung G.-Y."/>
        </authorList>
    </citation>
    <scope>NUCLEOTIDE SEQUENCE [LARGE SCALE GENOMIC DNA]</scope>
    <source>
        <strain evidence="2">GY_H</strain>
    </source>
</reference>
<organism evidence="1 2">
    <name type="scientific">Undibacter mobilis</name>
    <dbReference type="NCBI Taxonomy" id="2292256"/>
    <lineage>
        <taxon>Bacteria</taxon>
        <taxon>Pseudomonadati</taxon>
        <taxon>Pseudomonadota</taxon>
        <taxon>Alphaproteobacteria</taxon>
        <taxon>Hyphomicrobiales</taxon>
        <taxon>Nitrobacteraceae</taxon>
        <taxon>Undibacter</taxon>
    </lineage>
</organism>